<dbReference type="InParanoid" id="A0A074YHT6"/>
<gene>
    <name evidence="1" type="ORF">AUEXF2481DRAFT_3111</name>
</gene>
<name>A0A074YHT6_AURSE</name>
<evidence type="ECO:0000313" key="2">
    <source>
        <dbReference type="Proteomes" id="UP000030641"/>
    </source>
</evidence>
<dbReference type="HOGENOM" id="CLU_045132_0_0_1"/>
<accession>A0A074YHT6</accession>
<dbReference type="GeneID" id="25364356"/>
<sequence>MRVLAVALQRKETSRQLPGMDLCIVRALYRARETASDHKISGAINTIVSRFMREGLPITRYFLAVGIKFAARSRSLPGMKRYLKLYQDLGLPMARNLFRAIIAKCSVGSNGYGEIRNGRWSRRDLLQVLLGFEDTPREDQHHLGLFLDRTEWTQLYGWLVVLSRCKAPDEIWKEWILWQDSPIRLKSGKPDSLLTDTKLRGDYSFIEMMADTGDTRRAWEMLRDSGIPFKQCRTRTRRALLRDLQHATMWDDQIPIDLLEQYDVELKKIETALGMEWISLHDDQGYHRPTDSLQQCLESLSSPVFKLEPDYGYPYDASPEEIKKQQEAMMLHAEDAGLCIPKTRRKSTISEHDPTT</sequence>
<dbReference type="EMBL" id="KL584754">
    <property type="protein sequence ID" value="KEQ97280.1"/>
    <property type="molecule type" value="Genomic_DNA"/>
</dbReference>
<reference evidence="1 2" key="1">
    <citation type="journal article" date="2014" name="BMC Genomics">
        <title>Genome sequencing of four Aureobasidium pullulans varieties: biotechnological potential, stress tolerance, and description of new species.</title>
        <authorList>
            <person name="Gostin Ar C."/>
            <person name="Ohm R.A."/>
            <person name="Kogej T."/>
            <person name="Sonjak S."/>
            <person name="Turk M."/>
            <person name="Zajc J."/>
            <person name="Zalar P."/>
            <person name="Grube M."/>
            <person name="Sun H."/>
            <person name="Han J."/>
            <person name="Sharma A."/>
            <person name="Chiniquy J."/>
            <person name="Ngan C.Y."/>
            <person name="Lipzen A."/>
            <person name="Barry K."/>
            <person name="Grigoriev I.V."/>
            <person name="Gunde-Cimerman N."/>
        </authorList>
    </citation>
    <scope>NUCLEOTIDE SEQUENCE [LARGE SCALE GENOMIC DNA]</scope>
    <source>
        <strain evidence="1 2">EXF-2481</strain>
    </source>
</reference>
<dbReference type="RefSeq" id="XP_013345661.1">
    <property type="nucleotide sequence ID" value="XM_013490207.1"/>
</dbReference>
<proteinExistence type="predicted"/>
<dbReference type="AlphaFoldDB" id="A0A074YHT6"/>
<evidence type="ECO:0000313" key="1">
    <source>
        <dbReference type="EMBL" id="KEQ97280.1"/>
    </source>
</evidence>
<dbReference type="Proteomes" id="UP000030641">
    <property type="component" value="Unassembled WGS sequence"/>
</dbReference>
<dbReference type="OrthoDB" id="3827811at2759"/>
<keyword evidence="2" id="KW-1185">Reference proteome</keyword>
<dbReference type="OMA" id="DWQYLHG"/>
<organism evidence="1 2">
    <name type="scientific">Aureobasidium subglaciale (strain EXF-2481)</name>
    <name type="common">Aureobasidium pullulans var. subglaciale</name>
    <dbReference type="NCBI Taxonomy" id="1043005"/>
    <lineage>
        <taxon>Eukaryota</taxon>
        <taxon>Fungi</taxon>
        <taxon>Dikarya</taxon>
        <taxon>Ascomycota</taxon>
        <taxon>Pezizomycotina</taxon>
        <taxon>Dothideomycetes</taxon>
        <taxon>Dothideomycetidae</taxon>
        <taxon>Dothideales</taxon>
        <taxon>Saccotheciaceae</taxon>
        <taxon>Aureobasidium</taxon>
    </lineage>
</organism>
<protein>
    <submittedName>
        <fullName evidence="1">Uncharacterized protein</fullName>
    </submittedName>
</protein>